<proteinExistence type="predicted"/>
<accession>A0AC61N9Z9</accession>
<keyword evidence="2" id="KW-1185">Reference proteome</keyword>
<reference evidence="1" key="1">
    <citation type="submission" date="2021-01" db="EMBL/GenBank/DDBJ databases">
        <title>Complete genome sequence of Clostridiales bacterium R-7.</title>
        <authorList>
            <person name="Mahoney-Kurpe S.C."/>
            <person name="Palevich N."/>
            <person name="Koike S."/>
            <person name="Moon C.D."/>
            <person name="Attwood G.T."/>
        </authorList>
    </citation>
    <scope>NUCLEOTIDE SEQUENCE</scope>
    <source>
        <strain evidence="1">R-7</strain>
    </source>
</reference>
<gene>
    <name evidence="1" type="ORF">JYE49_05265</name>
</gene>
<protein>
    <submittedName>
        <fullName evidence="1">Uncharacterized protein</fullName>
    </submittedName>
</protein>
<dbReference type="Proteomes" id="UP000682782">
    <property type="component" value="Chromosome"/>
</dbReference>
<evidence type="ECO:0000313" key="1">
    <source>
        <dbReference type="EMBL" id="QUC68103.1"/>
    </source>
</evidence>
<organism evidence="1 2">
    <name type="scientific">Aristaeella hokkaidonensis</name>
    <dbReference type="NCBI Taxonomy" id="3046382"/>
    <lineage>
        <taxon>Bacteria</taxon>
        <taxon>Bacillati</taxon>
        <taxon>Bacillota</taxon>
        <taxon>Clostridia</taxon>
        <taxon>Eubacteriales</taxon>
        <taxon>Aristaeellaceae</taxon>
        <taxon>Aristaeella</taxon>
    </lineage>
</organism>
<sequence length="228" mass="25411">MNEILTDKQYLVLTGNYGSGKTELALNMALHFAQKCRTTLVDLDIVNPYFRSGEKAEEMEKAGVRMLMPTFAMTTVDIPALPAEIQSVFEVPSDKVIFDVGGDDTGAAALGRFYPSFIARREQTAMLFVINCMRPLTKEADDIIDLAQRIANRGRLRIDALINNTNLADQTEPEMIEAGEKTVLECAERMGIGQVITAGKQDVLDRCRLTTPTLAVKRYMAPEWMEQI</sequence>
<evidence type="ECO:0000313" key="2">
    <source>
        <dbReference type="Proteomes" id="UP000682782"/>
    </source>
</evidence>
<name>A0AC61N9Z9_9FIRM</name>
<dbReference type="EMBL" id="CP068393">
    <property type="protein sequence ID" value="QUC68103.1"/>
    <property type="molecule type" value="Genomic_DNA"/>
</dbReference>